<dbReference type="InterPro" id="IPR018392">
    <property type="entry name" value="LysM"/>
</dbReference>
<evidence type="ECO:0000313" key="3">
    <source>
        <dbReference type="Proteomes" id="UP000811619"/>
    </source>
</evidence>
<keyword evidence="3" id="KW-1185">Reference proteome</keyword>
<evidence type="ECO:0000313" key="2">
    <source>
        <dbReference type="EMBL" id="KAG5922034.1"/>
    </source>
</evidence>
<comment type="caution">
    <text evidence="2">The sequence shown here is derived from an EMBL/GenBank/DDBJ whole genome shotgun (WGS) entry which is preliminary data.</text>
</comment>
<evidence type="ECO:0000256" key="1">
    <source>
        <dbReference type="SAM" id="SignalP"/>
    </source>
</evidence>
<feature type="signal peptide" evidence="1">
    <location>
        <begin position="1"/>
        <end position="17"/>
    </location>
</feature>
<sequence length="82" mass="9087">MRFSLLALTAFAGLSAAKRGCRHDKNNPGWGWYFVVQGDDLNSIAADFNEPATQIFGNNKGAFVKDNMDSLKSWVTIYVKCP</sequence>
<feature type="chain" id="PRO_5035455545" description="LysM domain-containing protein" evidence="1">
    <location>
        <begin position="18"/>
        <end position="82"/>
    </location>
</feature>
<keyword evidence="1" id="KW-0732">Signal</keyword>
<proteinExistence type="predicted"/>
<name>A0A8K0NFF6_9HYPO</name>
<accession>A0A8K0NFF6</accession>
<organism evidence="2 3">
    <name type="scientific">Claviceps africana</name>
    <dbReference type="NCBI Taxonomy" id="83212"/>
    <lineage>
        <taxon>Eukaryota</taxon>
        <taxon>Fungi</taxon>
        <taxon>Dikarya</taxon>
        <taxon>Ascomycota</taxon>
        <taxon>Pezizomycotina</taxon>
        <taxon>Sordariomycetes</taxon>
        <taxon>Hypocreomycetidae</taxon>
        <taxon>Hypocreales</taxon>
        <taxon>Clavicipitaceae</taxon>
        <taxon>Claviceps</taxon>
    </lineage>
</organism>
<protein>
    <recommendedName>
        <fullName evidence="4">LysM domain-containing protein</fullName>
    </recommendedName>
</protein>
<evidence type="ECO:0008006" key="4">
    <source>
        <dbReference type="Google" id="ProtNLM"/>
    </source>
</evidence>
<dbReference type="Proteomes" id="UP000811619">
    <property type="component" value="Unassembled WGS sequence"/>
</dbReference>
<reference evidence="2" key="1">
    <citation type="journal article" date="2020" name="bioRxiv">
        <title>Whole genome comparisons of ergot fungi reveals the divergence and evolution of species within the genus Claviceps are the result of varying mechanisms driving genome evolution and host range expansion.</title>
        <authorList>
            <person name="Wyka S.A."/>
            <person name="Mondo S.J."/>
            <person name="Liu M."/>
            <person name="Dettman J."/>
            <person name="Nalam V."/>
            <person name="Broders K.D."/>
        </authorList>
    </citation>
    <scope>NUCLEOTIDE SEQUENCE</scope>
    <source>
        <strain evidence="2">CCC 489</strain>
    </source>
</reference>
<dbReference type="EMBL" id="SRPY01000536">
    <property type="protein sequence ID" value="KAG5922034.1"/>
    <property type="molecule type" value="Genomic_DNA"/>
</dbReference>
<dbReference type="OrthoDB" id="2107166at2759"/>
<dbReference type="AlphaFoldDB" id="A0A8K0NFF6"/>
<dbReference type="CDD" id="cd00118">
    <property type="entry name" value="LysM"/>
    <property type="match status" value="1"/>
</dbReference>
<gene>
    <name evidence="2" type="ORF">E4U42_005626</name>
</gene>